<dbReference type="CDD" id="cd17316">
    <property type="entry name" value="MFS_SV2_like"/>
    <property type="match status" value="1"/>
</dbReference>
<feature type="transmembrane region" description="Helical" evidence="6">
    <location>
        <begin position="252"/>
        <end position="278"/>
    </location>
</feature>
<name>A0ABQ2NRX0_9BACI</name>
<feature type="transmembrane region" description="Helical" evidence="6">
    <location>
        <begin position="284"/>
        <end position="304"/>
    </location>
</feature>
<dbReference type="Gene3D" id="1.20.1250.20">
    <property type="entry name" value="MFS general substrate transporter like domains"/>
    <property type="match status" value="1"/>
</dbReference>
<dbReference type="Proteomes" id="UP000641206">
    <property type="component" value="Unassembled WGS sequence"/>
</dbReference>
<keyword evidence="2" id="KW-0813">Transport</keyword>
<comment type="subcellular location">
    <subcellularLocation>
        <location evidence="1">Cell membrane</location>
        <topology evidence="1">Multi-pass membrane protein</topology>
    </subcellularLocation>
</comment>
<evidence type="ECO:0000313" key="9">
    <source>
        <dbReference type="Proteomes" id="UP000641206"/>
    </source>
</evidence>
<dbReference type="InterPro" id="IPR036259">
    <property type="entry name" value="MFS_trans_sf"/>
</dbReference>
<keyword evidence="3 6" id="KW-0812">Transmembrane</keyword>
<dbReference type="SUPFAM" id="SSF103473">
    <property type="entry name" value="MFS general substrate transporter"/>
    <property type="match status" value="1"/>
</dbReference>
<reference evidence="9" key="1">
    <citation type="journal article" date="2019" name="Int. J. Syst. Evol. Microbiol.">
        <title>The Global Catalogue of Microorganisms (GCM) 10K type strain sequencing project: providing services to taxonomists for standard genome sequencing and annotation.</title>
        <authorList>
            <consortium name="The Broad Institute Genomics Platform"/>
            <consortium name="The Broad Institute Genome Sequencing Center for Infectious Disease"/>
            <person name="Wu L."/>
            <person name="Ma J."/>
        </authorList>
    </citation>
    <scope>NUCLEOTIDE SEQUENCE [LARGE SCALE GENOMIC DNA]</scope>
    <source>
        <strain evidence="9">CGMCC 1.7693</strain>
    </source>
</reference>
<evidence type="ECO:0000256" key="3">
    <source>
        <dbReference type="ARBA" id="ARBA00022692"/>
    </source>
</evidence>
<evidence type="ECO:0000256" key="4">
    <source>
        <dbReference type="ARBA" id="ARBA00022989"/>
    </source>
</evidence>
<dbReference type="PANTHER" id="PTHR23511:SF34">
    <property type="entry name" value="SYNAPTIC VESICLE GLYCOPROTEIN 2"/>
    <property type="match status" value="1"/>
</dbReference>
<gene>
    <name evidence="8" type="ORF">GCM10011346_13010</name>
</gene>
<dbReference type="RefSeq" id="WP_188733638.1">
    <property type="nucleotide sequence ID" value="NZ_BMLW01000003.1"/>
</dbReference>
<comment type="caution">
    <text evidence="8">The sequence shown here is derived from an EMBL/GenBank/DDBJ whole genome shotgun (WGS) entry which is preliminary data.</text>
</comment>
<feature type="transmembrane region" description="Helical" evidence="6">
    <location>
        <begin position="109"/>
        <end position="131"/>
    </location>
</feature>
<feature type="transmembrane region" description="Helical" evidence="6">
    <location>
        <begin position="143"/>
        <end position="167"/>
    </location>
</feature>
<keyword evidence="4 6" id="KW-1133">Transmembrane helix</keyword>
<dbReference type="PANTHER" id="PTHR23511">
    <property type="entry name" value="SYNAPTIC VESICLE GLYCOPROTEIN 2"/>
    <property type="match status" value="1"/>
</dbReference>
<dbReference type="InterPro" id="IPR005828">
    <property type="entry name" value="MFS_sugar_transport-like"/>
</dbReference>
<keyword evidence="9" id="KW-1185">Reference proteome</keyword>
<evidence type="ECO:0000256" key="1">
    <source>
        <dbReference type="ARBA" id="ARBA00004651"/>
    </source>
</evidence>
<feature type="transmembrane region" description="Helical" evidence="6">
    <location>
        <begin position="398"/>
        <end position="420"/>
    </location>
</feature>
<feature type="transmembrane region" description="Helical" evidence="6">
    <location>
        <begin position="337"/>
        <end position="360"/>
    </location>
</feature>
<evidence type="ECO:0000256" key="5">
    <source>
        <dbReference type="ARBA" id="ARBA00023136"/>
    </source>
</evidence>
<evidence type="ECO:0000259" key="7">
    <source>
        <dbReference type="PROSITE" id="PS50850"/>
    </source>
</evidence>
<accession>A0ABQ2NRX0</accession>
<proteinExistence type="predicted"/>
<dbReference type="PROSITE" id="PS50850">
    <property type="entry name" value="MFS"/>
    <property type="match status" value="1"/>
</dbReference>
<dbReference type="Pfam" id="PF00083">
    <property type="entry name" value="Sugar_tr"/>
    <property type="match status" value="1"/>
</dbReference>
<dbReference type="EMBL" id="BMLW01000003">
    <property type="protein sequence ID" value="GGP09340.1"/>
    <property type="molecule type" value="Genomic_DNA"/>
</dbReference>
<feature type="transmembrane region" description="Helical" evidence="6">
    <location>
        <begin position="372"/>
        <end position="392"/>
    </location>
</feature>
<organism evidence="8 9">
    <name type="scientific">Oceanobacillus neutriphilus</name>
    <dbReference type="NCBI Taxonomy" id="531815"/>
    <lineage>
        <taxon>Bacteria</taxon>
        <taxon>Bacillati</taxon>
        <taxon>Bacillota</taxon>
        <taxon>Bacilli</taxon>
        <taxon>Bacillales</taxon>
        <taxon>Bacillaceae</taxon>
        <taxon>Oceanobacillus</taxon>
    </lineage>
</organism>
<dbReference type="InterPro" id="IPR020846">
    <property type="entry name" value="MFS_dom"/>
</dbReference>
<keyword evidence="5 6" id="KW-0472">Membrane</keyword>
<protein>
    <submittedName>
        <fullName evidence="8">MFS transporter</fullName>
    </submittedName>
</protein>
<feature type="transmembrane region" description="Helical" evidence="6">
    <location>
        <begin position="21"/>
        <end position="46"/>
    </location>
</feature>
<sequence>MSRTISMDDLPLSKFHIKVAIYTTGGKFCDGYILGVIAIALTLLGPQLELNAFWYGLIGSSALIGLFLGSFFFGWLTDKIGRKPIYLTTIALFVFISILQYFVSSPEQLFILRLLLGFAISAEYATGATLLSELIPRKQRGTILACLNAMWTVGFVFSVIVGYAMLHFGGEEIWRWILVSSAMPAFLLLMLRLGSAESPRWLMSKGRVDEARAVVDKYFGSHVRIDNLVMEENKKTEVKEIFSKKYRTRTAFAGLFWCLHVLPYFGMMTFLPVVFASLNLNDEFLGTLISNLFQLAGAVAGVVIMDKISRRSFVIYSFLILAVSIGLLVVIPNPSSFIIVGSFSIYVFAASASGNLQTVYPSEMFPTHIRSTAVGFATMISRIGAAAGTFLLPISIDALGIQITMAILTGLLLIALFISIKWAPETRNISLEKAANVSVS</sequence>
<feature type="transmembrane region" description="Helical" evidence="6">
    <location>
        <begin position="52"/>
        <end position="73"/>
    </location>
</feature>
<feature type="transmembrane region" description="Helical" evidence="6">
    <location>
        <begin position="313"/>
        <end position="331"/>
    </location>
</feature>
<feature type="transmembrane region" description="Helical" evidence="6">
    <location>
        <begin position="173"/>
        <end position="193"/>
    </location>
</feature>
<evidence type="ECO:0000313" key="8">
    <source>
        <dbReference type="EMBL" id="GGP09340.1"/>
    </source>
</evidence>
<evidence type="ECO:0000256" key="6">
    <source>
        <dbReference type="SAM" id="Phobius"/>
    </source>
</evidence>
<feature type="transmembrane region" description="Helical" evidence="6">
    <location>
        <begin position="85"/>
        <end position="103"/>
    </location>
</feature>
<feature type="domain" description="Major facilitator superfamily (MFS) profile" evidence="7">
    <location>
        <begin position="19"/>
        <end position="427"/>
    </location>
</feature>
<evidence type="ECO:0000256" key="2">
    <source>
        <dbReference type="ARBA" id="ARBA00022448"/>
    </source>
</evidence>